<dbReference type="OrthoDB" id="1906227at2759"/>
<organism evidence="2 3">
    <name type="scientific">Arabis alpina</name>
    <name type="common">Alpine rock-cress</name>
    <dbReference type="NCBI Taxonomy" id="50452"/>
    <lineage>
        <taxon>Eukaryota</taxon>
        <taxon>Viridiplantae</taxon>
        <taxon>Streptophyta</taxon>
        <taxon>Embryophyta</taxon>
        <taxon>Tracheophyta</taxon>
        <taxon>Spermatophyta</taxon>
        <taxon>Magnoliopsida</taxon>
        <taxon>eudicotyledons</taxon>
        <taxon>Gunneridae</taxon>
        <taxon>Pentapetalae</taxon>
        <taxon>rosids</taxon>
        <taxon>malvids</taxon>
        <taxon>Brassicales</taxon>
        <taxon>Brassicaceae</taxon>
        <taxon>Arabideae</taxon>
        <taxon>Arabis</taxon>
    </lineage>
</organism>
<sequence>MGNFSEDFDMEDLMSYGDDLINLLNDKNGFDVVSQSFEHLQSLNFACDEDFNQIQSSIEDCKKKLEACKKEIEEAYANVEAGDEIERLQKELGEEMELECKLKEELRVVADELRDLNAQRTSIDEERESIKRKKRDDLRAEKKLSMYASVTKVIPDIGDPSKISGYMVDNEKRVIEKFQFETHKMTEYETCLLSLVPGVERSFGRMYSY</sequence>
<keyword evidence="3" id="KW-1185">Reference proteome</keyword>
<dbReference type="PANTHER" id="PTHR35730:SF2">
    <property type="entry name" value="KINETOCHORE PROTEIN SPC24 HOMOLOG-RELATED"/>
    <property type="match status" value="1"/>
</dbReference>
<evidence type="ECO:0000313" key="2">
    <source>
        <dbReference type="EMBL" id="KFK38275.1"/>
    </source>
</evidence>
<dbReference type="GO" id="GO:0051983">
    <property type="term" value="P:regulation of chromosome segregation"/>
    <property type="evidence" value="ECO:0007669"/>
    <property type="project" value="EnsemblPlants"/>
</dbReference>
<dbReference type="AlphaFoldDB" id="A0A087H823"/>
<proteinExistence type="predicted"/>
<evidence type="ECO:0000313" key="3">
    <source>
        <dbReference type="Proteomes" id="UP000029120"/>
    </source>
</evidence>
<gene>
    <name evidence="2" type="ordered locus">AALP_Aa3g093100</name>
</gene>
<dbReference type="GO" id="GO:0000776">
    <property type="term" value="C:kinetochore"/>
    <property type="evidence" value="ECO:0007669"/>
    <property type="project" value="EnsemblPlants"/>
</dbReference>
<dbReference type="GO" id="GO:0009933">
    <property type="term" value="P:meristem structural organization"/>
    <property type="evidence" value="ECO:0007669"/>
    <property type="project" value="EnsemblPlants"/>
</dbReference>
<reference evidence="3" key="1">
    <citation type="journal article" date="2015" name="Nat. Plants">
        <title>Genome expansion of Arabis alpina linked with retrotransposition and reduced symmetric DNA methylation.</title>
        <authorList>
            <person name="Willing E.M."/>
            <person name="Rawat V."/>
            <person name="Mandakova T."/>
            <person name="Maumus F."/>
            <person name="James G.V."/>
            <person name="Nordstroem K.J."/>
            <person name="Becker C."/>
            <person name="Warthmann N."/>
            <person name="Chica C."/>
            <person name="Szarzynska B."/>
            <person name="Zytnicki M."/>
            <person name="Albani M.C."/>
            <person name="Kiefer C."/>
            <person name="Bergonzi S."/>
            <person name="Castaings L."/>
            <person name="Mateos J.L."/>
            <person name="Berns M.C."/>
            <person name="Bujdoso N."/>
            <person name="Piofczyk T."/>
            <person name="de Lorenzo L."/>
            <person name="Barrero-Sicilia C."/>
            <person name="Mateos I."/>
            <person name="Piednoel M."/>
            <person name="Hagmann J."/>
            <person name="Chen-Min-Tao R."/>
            <person name="Iglesias-Fernandez R."/>
            <person name="Schuster S.C."/>
            <person name="Alonso-Blanco C."/>
            <person name="Roudier F."/>
            <person name="Carbonero P."/>
            <person name="Paz-Ares J."/>
            <person name="Davis S.J."/>
            <person name="Pecinka A."/>
            <person name="Quesneville H."/>
            <person name="Colot V."/>
            <person name="Lysak M.A."/>
            <person name="Weigel D."/>
            <person name="Coupland G."/>
            <person name="Schneeberger K."/>
        </authorList>
    </citation>
    <scope>NUCLEOTIDE SEQUENCE [LARGE SCALE GENOMIC DNA]</scope>
    <source>
        <strain evidence="3">cv. Pajares</strain>
    </source>
</reference>
<dbReference type="Proteomes" id="UP000029120">
    <property type="component" value="Chromosome 3"/>
</dbReference>
<dbReference type="EMBL" id="CM002871">
    <property type="protein sequence ID" value="KFK38275.1"/>
    <property type="molecule type" value="Genomic_DNA"/>
</dbReference>
<feature type="coiled-coil region" evidence="1">
    <location>
        <begin position="51"/>
        <end position="133"/>
    </location>
</feature>
<dbReference type="InterPro" id="IPR044951">
    <property type="entry name" value="SPC24-like"/>
</dbReference>
<dbReference type="GO" id="GO:0005634">
    <property type="term" value="C:nucleus"/>
    <property type="evidence" value="ECO:0007669"/>
    <property type="project" value="EnsemblPlants"/>
</dbReference>
<evidence type="ECO:0000256" key="1">
    <source>
        <dbReference type="SAM" id="Coils"/>
    </source>
</evidence>
<accession>A0A087H823</accession>
<evidence type="ECO:0008006" key="4">
    <source>
        <dbReference type="Google" id="ProtNLM"/>
    </source>
</evidence>
<dbReference type="PANTHER" id="PTHR35730">
    <property type="entry name" value="KINETOCHORE PROTEIN SPC24 HOMOLOG-RELATED"/>
    <property type="match status" value="1"/>
</dbReference>
<protein>
    <recommendedName>
        <fullName evidence="4">Kinetochore protein SPC25</fullName>
    </recommendedName>
</protein>
<keyword evidence="1" id="KW-0175">Coiled coil</keyword>
<name>A0A087H823_ARAAL</name>
<dbReference type="GO" id="GO:0051781">
    <property type="term" value="P:positive regulation of cell division"/>
    <property type="evidence" value="ECO:0007669"/>
    <property type="project" value="EnsemblPlants"/>
</dbReference>
<dbReference type="eggNOG" id="ENOG502S0WN">
    <property type="taxonomic scope" value="Eukaryota"/>
</dbReference>
<dbReference type="Gramene" id="KFK38275">
    <property type="protein sequence ID" value="KFK38275"/>
    <property type="gene ID" value="AALP_AA3G093100"/>
</dbReference>